<dbReference type="RefSeq" id="WP_073017199.1">
    <property type="nucleotide sequence ID" value="NZ_FQXU01000004.1"/>
</dbReference>
<accession>A0A1M5W4T8</accession>
<feature type="transmembrane region" description="Helical" evidence="1">
    <location>
        <begin position="67"/>
        <end position="86"/>
    </location>
</feature>
<evidence type="ECO:0000313" key="2">
    <source>
        <dbReference type="EMBL" id="SHH82471.1"/>
    </source>
</evidence>
<keyword evidence="1" id="KW-1133">Transmembrane helix</keyword>
<gene>
    <name evidence="2" type="ORF">SAMN02745941_00928</name>
</gene>
<proteinExistence type="predicted"/>
<dbReference type="Proteomes" id="UP000184241">
    <property type="component" value="Unassembled WGS sequence"/>
</dbReference>
<reference evidence="2 3" key="1">
    <citation type="submission" date="2016-11" db="EMBL/GenBank/DDBJ databases">
        <authorList>
            <person name="Jaros S."/>
            <person name="Januszkiewicz K."/>
            <person name="Wedrychowicz H."/>
        </authorList>
    </citation>
    <scope>NUCLEOTIDE SEQUENCE [LARGE SCALE GENOMIC DNA]</scope>
    <source>
        <strain evidence="2 3">DSM 6191</strain>
    </source>
</reference>
<feature type="transmembrane region" description="Helical" evidence="1">
    <location>
        <begin position="148"/>
        <end position="166"/>
    </location>
</feature>
<dbReference type="EMBL" id="FQXU01000004">
    <property type="protein sequence ID" value="SHH82471.1"/>
    <property type="molecule type" value="Genomic_DNA"/>
</dbReference>
<keyword evidence="1" id="KW-0472">Membrane</keyword>
<keyword evidence="1" id="KW-0812">Transmembrane</keyword>
<protein>
    <submittedName>
        <fullName evidence="2">Uncharacterized protein</fullName>
    </submittedName>
</protein>
<feature type="transmembrane region" description="Helical" evidence="1">
    <location>
        <begin position="7"/>
        <end position="25"/>
    </location>
</feature>
<feature type="transmembrane region" description="Helical" evidence="1">
    <location>
        <begin position="172"/>
        <end position="192"/>
    </location>
</feature>
<dbReference type="AlphaFoldDB" id="A0A1M5W4T8"/>
<evidence type="ECO:0000256" key="1">
    <source>
        <dbReference type="SAM" id="Phobius"/>
    </source>
</evidence>
<sequence length="206" mass="22963">MNRKSIAYTGISLCSAFILVTFMLVVTSSKIWLTAFEVITMISGVFMVLLILFLPSSENEVTKPYRIVSVVFVTGNMILTNVTHFVNLAVTEKLIKSGINIPDYFQIGKWPSIEMAIDYLAWGMFMGLAFLASFMFIPKEKGYKNLKYTLLICGILCVSGFLGAMINENLWYLAPMGYGVGTIVICIELLVIEKISKDSIMTIKSS</sequence>
<evidence type="ECO:0000313" key="3">
    <source>
        <dbReference type="Proteomes" id="UP000184241"/>
    </source>
</evidence>
<organism evidence="2 3">
    <name type="scientific">Clostridium intestinale DSM 6191</name>
    <dbReference type="NCBI Taxonomy" id="1121320"/>
    <lineage>
        <taxon>Bacteria</taxon>
        <taxon>Bacillati</taxon>
        <taxon>Bacillota</taxon>
        <taxon>Clostridia</taxon>
        <taxon>Eubacteriales</taxon>
        <taxon>Clostridiaceae</taxon>
        <taxon>Clostridium</taxon>
    </lineage>
</organism>
<feature type="transmembrane region" description="Helical" evidence="1">
    <location>
        <begin position="31"/>
        <end position="55"/>
    </location>
</feature>
<feature type="transmembrane region" description="Helical" evidence="1">
    <location>
        <begin position="119"/>
        <end position="136"/>
    </location>
</feature>
<name>A0A1M5W4T8_9CLOT</name>